<dbReference type="Pfam" id="PF00657">
    <property type="entry name" value="Lipase_GDSL"/>
    <property type="match status" value="1"/>
</dbReference>
<comment type="similarity">
    <text evidence="1">Belongs to the 'GDSL' lipolytic enzyme family.</text>
</comment>
<gene>
    <name evidence="2" type="ORF">CARUB_v10021485mg</name>
</gene>
<dbReference type="GO" id="GO:0005576">
    <property type="term" value="C:extracellular region"/>
    <property type="evidence" value="ECO:0007669"/>
    <property type="project" value="TreeGrafter"/>
</dbReference>
<dbReference type="InterPro" id="IPR036514">
    <property type="entry name" value="SGNH_hydro_sf"/>
</dbReference>
<accession>R0HW06</accession>
<proteinExistence type="inferred from homology"/>
<evidence type="ECO:0000256" key="1">
    <source>
        <dbReference type="ARBA" id="ARBA00008668"/>
    </source>
</evidence>
<dbReference type="STRING" id="81985.R0HW06"/>
<dbReference type="InterPro" id="IPR050592">
    <property type="entry name" value="GDSL_lipolytic_enzyme"/>
</dbReference>
<dbReference type="AlphaFoldDB" id="R0HW06"/>
<dbReference type="PANTHER" id="PTHR45642">
    <property type="entry name" value="GDSL ESTERASE/LIPASE EXL3"/>
    <property type="match status" value="1"/>
</dbReference>
<dbReference type="PANTHER" id="PTHR45642:SF99">
    <property type="entry name" value="GDSL ESTERASE_LIPASE EXL6"/>
    <property type="match status" value="1"/>
</dbReference>
<organism evidence="2 3">
    <name type="scientific">Capsella rubella</name>
    <dbReference type="NCBI Taxonomy" id="81985"/>
    <lineage>
        <taxon>Eukaryota</taxon>
        <taxon>Viridiplantae</taxon>
        <taxon>Streptophyta</taxon>
        <taxon>Embryophyta</taxon>
        <taxon>Tracheophyta</taxon>
        <taxon>Spermatophyta</taxon>
        <taxon>Magnoliopsida</taxon>
        <taxon>eudicotyledons</taxon>
        <taxon>Gunneridae</taxon>
        <taxon>Pentapetalae</taxon>
        <taxon>rosids</taxon>
        <taxon>malvids</taxon>
        <taxon>Brassicales</taxon>
        <taxon>Brassicaceae</taxon>
        <taxon>Camelineae</taxon>
        <taxon>Capsella</taxon>
    </lineage>
</organism>
<dbReference type="EMBL" id="KB870806">
    <property type="protein sequence ID" value="EOA33989.1"/>
    <property type="molecule type" value="Genomic_DNA"/>
</dbReference>
<dbReference type="Proteomes" id="UP000029121">
    <property type="component" value="Unassembled WGS sequence"/>
</dbReference>
<keyword evidence="3" id="KW-1185">Reference proteome</keyword>
<evidence type="ECO:0000313" key="3">
    <source>
        <dbReference type="Proteomes" id="UP000029121"/>
    </source>
</evidence>
<evidence type="ECO:0000313" key="2">
    <source>
        <dbReference type="EMBL" id="EOA33989.1"/>
    </source>
</evidence>
<protein>
    <submittedName>
        <fullName evidence="2">Uncharacterized protein</fullName>
    </submittedName>
</protein>
<name>R0HW06_9BRAS</name>
<dbReference type="Gene3D" id="3.40.50.1110">
    <property type="entry name" value="SGNH hydrolase"/>
    <property type="match status" value="1"/>
</dbReference>
<dbReference type="GO" id="GO:0016788">
    <property type="term" value="F:hydrolase activity, acting on ester bonds"/>
    <property type="evidence" value="ECO:0007669"/>
    <property type="project" value="InterPro"/>
</dbReference>
<dbReference type="InterPro" id="IPR001087">
    <property type="entry name" value="GDSL"/>
</dbReference>
<reference evidence="3" key="1">
    <citation type="journal article" date="2013" name="Nat. Genet.">
        <title>The Capsella rubella genome and the genomic consequences of rapid mating system evolution.</title>
        <authorList>
            <person name="Slotte T."/>
            <person name="Hazzouri K.M."/>
            <person name="Agren J.A."/>
            <person name="Koenig D."/>
            <person name="Maumus F."/>
            <person name="Guo Y.L."/>
            <person name="Steige K."/>
            <person name="Platts A.E."/>
            <person name="Escobar J.S."/>
            <person name="Newman L.K."/>
            <person name="Wang W."/>
            <person name="Mandakova T."/>
            <person name="Vello E."/>
            <person name="Smith L.M."/>
            <person name="Henz S.R."/>
            <person name="Steffen J."/>
            <person name="Takuno S."/>
            <person name="Brandvain Y."/>
            <person name="Coop G."/>
            <person name="Andolfatto P."/>
            <person name="Hu T.T."/>
            <person name="Blanchette M."/>
            <person name="Clark R.M."/>
            <person name="Quesneville H."/>
            <person name="Nordborg M."/>
            <person name="Gaut B.S."/>
            <person name="Lysak M.A."/>
            <person name="Jenkins J."/>
            <person name="Grimwood J."/>
            <person name="Chapman J."/>
            <person name="Prochnik S."/>
            <person name="Shu S."/>
            <person name="Rokhsar D."/>
            <person name="Schmutz J."/>
            <person name="Weigel D."/>
            <person name="Wright S.I."/>
        </authorList>
    </citation>
    <scope>NUCLEOTIDE SEQUENCE [LARGE SCALE GENOMIC DNA]</scope>
    <source>
        <strain evidence="3">cv. Monte Gargano</strain>
    </source>
</reference>
<sequence>MVGILTIKFQREAEGLGIKRLVPAYSKIRRIDSDDLKTGVCFASGGSGIDDLTSKTLKVTTILDTLSPPLFYDYSPQIYTPAEWLVGPNSFYKKFAVLGVMPVGCLPIHRAEFGAFGWCNSYLNKVTQDFNSKLQKGLTSYAVEYEFRGAKFVYVDMYGKLMDLINHPKAYACVDSILIFASHSKLSNSIVSRKYNQIK</sequence>